<geneLocation type="plasmid" evidence="1 2">
    <name>pWR100</name>
</geneLocation>
<sequence>MMFDSNGEITPPCGILSLTARKRPTSTRRFPQQSHKTCITDPAADGFHQQPVMYCVEVAGQVTFNNPAPRVSPQSVSCNST</sequence>
<dbReference type="EMBL" id="CP037924">
    <property type="protein sequence ID" value="QCC34389.1"/>
    <property type="molecule type" value="Genomic_DNA"/>
</dbReference>
<dbReference type="AlphaFoldDB" id="A0A4V1CUK1"/>
<protein>
    <submittedName>
        <fullName evidence="1">Uncharacterized protein</fullName>
    </submittedName>
</protein>
<name>A0A4V1CUK1_SHIFM</name>
<proteinExistence type="predicted"/>
<organism evidence="1 2">
    <name type="scientific">Shigella flexneri serotype 5a (strain M90T)</name>
    <dbReference type="NCBI Taxonomy" id="1086030"/>
    <lineage>
        <taxon>Bacteria</taxon>
        <taxon>Pseudomonadati</taxon>
        <taxon>Pseudomonadota</taxon>
        <taxon>Gammaproteobacteria</taxon>
        <taxon>Enterobacterales</taxon>
        <taxon>Enterobacteriaceae</taxon>
        <taxon>Shigella</taxon>
    </lineage>
</organism>
<reference evidence="2" key="1">
    <citation type="submission" date="2019-03" db="EMBL/GenBank/DDBJ databases">
        <title>Complete genome sequence and annotation of the laboratory reference strain Shigella flexneri 5a M90T and genome-wide transcription start site determination.</title>
        <authorList>
            <person name="Cervantes-Rivera R."/>
            <person name="Puhar A."/>
        </authorList>
    </citation>
    <scope>NUCLEOTIDE SEQUENCE [LARGE SCALE GENOMIC DNA]</scope>
    <source>
        <strain evidence="2">M90T / Serotype 5a</strain>
        <plasmid evidence="2">pWR100</plasmid>
    </source>
</reference>
<evidence type="ECO:0000313" key="1">
    <source>
        <dbReference type="EMBL" id="QCC34389.1"/>
    </source>
</evidence>
<evidence type="ECO:0000313" key="2">
    <source>
        <dbReference type="Proteomes" id="UP000296678"/>
    </source>
</evidence>
<keyword evidence="1" id="KW-0614">Plasmid</keyword>
<gene>
    <name evidence="1" type="ORF">EKN05_024520</name>
</gene>
<dbReference type="Proteomes" id="UP000296678">
    <property type="component" value="Plasmid pWR100"/>
</dbReference>
<accession>A0A4V1CUK1</accession>